<dbReference type="InterPro" id="IPR016024">
    <property type="entry name" value="ARM-type_fold"/>
</dbReference>
<proteinExistence type="predicted"/>
<feature type="repeat" description="Pumilio" evidence="5">
    <location>
        <begin position="597"/>
        <end position="632"/>
    </location>
</feature>
<gene>
    <name evidence="7" type="primary">PumT</name>
</gene>
<sequence length="730" mass="83208">MFSSFESTSSTISSDVPAAIAQMDSIIHHRMTNHIVDFCKESTDWIQHEMDICDDLSRINIGVPHKHYSKALNFNGFASRYCEDYSKADYLSPHVLGSIESYCKNKLTNFECCTKNKNSLNCEDREQQYYDLTVNKPCLDQDLSYLEHCILKSVGDVNPLNLSKLFRFVYPNQFLSVDTNHICTGSLSYSSQRLVEAINTVCHGSVLYPNSASSERKSTVNCSVFLNSCADTYSERNGFMVYINQATILELFLNNISSNRRSSVENPICIDSMIYVNRSLNVLCSVSNHLMFYSNRVSREDVVLYNVSMMYPNKDSSLNSQLCNCLMFRDEIRSHKNGRAILGRVNFCCKHSFILEGQSLRLVAEKGQLEHGKGSRGRKRRSHKKNMSLKCNGRTMTRLIQNLMCKKSMVSQIIRGTLLEFRGYVYLIAKNQIGCLFLQMILEEGNHHDIQVIFNETINHMAELIMDPFANHLIQKLLSVCGDEQITQIVLKVTAKHGRFITICFNTHGTRVLQKLIKSLNTRQQQKLVVSALQRRFLELVKDENGYHIIKSCLQFLSKEDTKFIFEAAPKCRVGYYILKSCIAQSVGKFREKMVTEIASEGFDLAQDAFGNYVIQHIIELNIPSAAAILSSQFHGNYVYLSTQKFSSYVVQTFLKSYKQSLPIIIQELLSVPHFDHLLKDPFANYVIQTAVDISKGPLHDLLVEAVQSHSTSLTSPYFKKIFLGNLLKK</sequence>
<evidence type="ECO:0000259" key="6">
    <source>
        <dbReference type="PROSITE" id="PS50303"/>
    </source>
</evidence>
<evidence type="ECO:0000313" key="7">
    <source>
        <dbReference type="EMBL" id="ANU06246.2"/>
    </source>
</evidence>
<dbReference type="SMART" id="SM00025">
    <property type="entry name" value="Pumilio"/>
    <property type="match status" value="7"/>
</dbReference>
<feature type="repeat" description="Pumilio" evidence="5">
    <location>
        <begin position="456"/>
        <end position="492"/>
    </location>
</feature>
<dbReference type="AlphaFoldDB" id="A0A1L2F2V5"/>
<feature type="repeat" description="Pumilio" evidence="5">
    <location>
        <begin position="532"/>
        <end position="567"/>
    </location>
</feature>
<feature type="repeat" description="Pumilio" evidence="5">
    <location>
        <begin position="494"/>
        <end position="531"/>
    </location>
</feature>
<dbReference type="EMBL" id="KT257663">
    <property type="protein sequence ID" value="ANU06246.2"/>
    <property type="molecule type" value="Genomic_DNA"/>
</dbReference>
<keyword evidence="2" id="KW-0810">Translation regulation</keyword>
<comment type="function">
    <text evidence="4">Sequence-specific RNA-binding protein that regulates translation and mRNA stability by binding the 3'-UTR of target mRNAs.</text>
</comment>
<dbReference type="InterPro" id="IPR011989">
    <property type="entry name" value="ARM-like"/>
</dbReference>
<evidence type="ECO:0000256" key="2">
    <source>
        <dbReference type="ARBA" id="ARBA00022845"/>
    </source>
</evidence>
<accession>A0A1L2F2V5</accession>
<dbReference type="PROSITE" id="PS50303">
    <property type="entry name" value="PUM_HD"/>
    <property type="match status" value="1"/>
</dbReference>
<evidence type="ECO:0000256" key="4">
    <source>
        <dbReference type="ARBA" id="ARBA00058490"/>
    </source>
</evidence>
<reference evidence="7" key="1">
    <citation type="journal article" date="2016" name="Nat. Plants">
        <title>Genetic architecture and evolution of the S locus supergene in Primula vulgaris.</title>
        <authorList>
            <person name="Li J."/>
            <person name="Cocker J.M."/>
            <person name="Wright J."/>
            <person name="Webster M.A."/>
            <person name="McMullan M."/>
            <person name="Dyer S."/>
            <person name="Swarbreck D."/>
            <person name="Caccamo M."/>
            <person name="Oosterhout C.V."/>
            <person name="Gilmartin P.M."/>
        </authorList>
    </citation>
    <scope>NUCLEOTIDE SEQUENCE</scope>
</reference>
<dbReference type="SMR" id="A0A1L2F2V5"/>
<dbReference type="Pfam" id="PF00806">
    <property type="entry name" value="PUF"/>
    <property type="match status" value="7"/>
</dbReference>
<feature type="repeat" description="Pumilio" evidence="5">
    <location>
        <begin position="668"/>
        <end position="705"/>
    </location>
</feature>
<name>A0A1L2F2V5_9ERIC</name>
<protein>
    <submittedName>
        <fullName evidence="7">PumT</fullName>
    </submittedName>
</protein>
<evidence type="ECO:0000256" key="5">
    <source>
        <dbReference type="PROSITE-ProRule" id="PRU00317"/>
    </source>
</evidence>
<evidence type="ECO:0000256" key="3">
    <source>
        <dbReference type="ARBA" id="ARBA00022884"/>
    </source>
</evidence>
<dbReference type="SUPFAM" id="SSF48371">
    <property type="entry name" value="ARM repeat"/>
    <property type="match status" value="1"/>
</dbReference>
<keyword evidence="3" id="KW-0694">RNA-binding</keyword>
<dbReference type="FunFam" id="1.25.10.10:FF:000237">
    <property type="entry name" value="Pumilio homolog 9"/>
    <property type="match status" value="1"/>
</dbReference>
<dbReference type="GO" id="GO:0003729">
    <property type="term" value="F:mRNA binding"/>
    <property type="evidence" value="ECO:0007669"/>
    <property type="project" value="TreeGrafter"/>
</dbReference>
<keyword evidence="1" id="KW-0677">Repeat</keyword>
<feature type="repeat" description="Pumilio" evidence="5">
    <location>
        <begin position="420"/>
        <end position="455"/>
    </location>
</feature>
<dbReference type="InterPro" id="IPR001313">
    <property type="entry name" value="Pumilio_RNA-bd_rpt"/>
</dbReference>
<evidence type="ECO:0000256" key="1">
    <source>
        <dbReference type="ARBA" id="ARBA00022737"/>
    </source>
</evidence>
<organism evidence="7">
    <name type="scientific">Primula vulgaris</name>
    <dbReference type="NCBI Taxonomy" id="175104"/>
    <lineage>
        <taxon>Eukaryota</taxon>
        <taxon>Viridiplantae</taxon>
        <taxon>Streptophyta</taxon>
        <taxon>Embryophyta</taxon>
        <taxon>Tracheophyta</taxon>
        <taxon>Spermatophyta</taxon>
        <taxon>Magnoliopsida</taxon>
        <taxon>eudicotyledons</taxon>
        <taxon>Gunneridae</taxon>
        <taxon>Pentapetalae</taxon>
        <taxon>asterids</taxon>
        <taxon>Ericales</taxon>
        <taxon>Primulaceae</taxon>
        <taxon>Primula</taxon>
    </lineage>
</organism>
<feature type="domain" description="PUM-HD" evidence="6">
    <location>
        <begin position="395"/>
        <end position="730"/>
    </location>
</feature>
<dbReference type="Gene3D" id="1.25.10.10">
    <property type="entry name" value="Leucine-rich Repeat Variant"/>
    <property type="match status" value="1"/>
</dbReference>
<dbReference type="PANTHER" id="PTHR12537:SF13">
    <property type="entry name" value="PUMILIO HOMOLOGY DOMAIN FAMILY MEMBER 4"/>
    <property type="match status" value="1"/>
</dbReference>
<dbReference type="PANTHER" id="PTHR12537">
    <property type="entry name" value="RNA BINDING PROTEIN PUMILIO-RELATED"/>
    <property type="match status" value="1"/>
</dbReference>
<dbReference type="GO" id="GO:0006417">
    <property type="term" value="P:regulation of translation"/>
    <property type="evidence" value="ECO:0007669"/>
    <property type="project" value="UniProtKB-KW"/>
</dbReference>
<dbReference type="InterPro" id="IPR033133">
    <property type="entry name" value="PUM-HD"/>
</dbReference>
<dbReference type="GO" id="GO:0005737">
    <property type="term" value="C:cytoplasm"/>
    <property type="evidence" value="ECO:0007669"/>
    <property type="project" value="TreeGrafter"/>
</dbReference>
<dbReference type="PROSITE" id="PS50302">
    <property type="entry name" value="PUM"/>
    <property type="match status" value="6"/>
</dbReference>